<dbReference type="VEuPathDB" id="VectorBase:RPRC008184"/>
<keyword evidence="2" id="KW-1185">Reference proteome</keyword>
<proteinExistence type="predicted"/>
<dbReference type="InParanoid" id="T1HVW4"/>
<dbReference type="Proteomes" id="UP000015103">
    <property type="component" value="Unassembled WGS sequence"/>
</dbReference>
<evidence type="ECO:0000313" key="2">
    <source>
        <dbReference type="Proteomes" id="UP000015103"/>
    </source>
</evidence>
<name>T1HVW4_RHOPR</name>
<reference evidence="1" key="1">
    <citation type="submission" date="2015-05" db="UniProtKB">
        <authorList>
            <consortium name="EnsemblMetazoa"/>
        </authorList>
    </citation>
    <scope>IDENTIFICATION</scope>
</reference>
<evidence type="ECO:0000313" key="1">
    <source>
        <dbReference type="EnsemblMetazoa" id="RPRC008184-PA"/>
    </source>
</evidence>
<sequence>MFVCRKKWSDEMLLKKFPDFERKLLEKIIVGIEQEMLQFRNFQNVLATLNRELFRKHDVVSKCVKNELVLQFSCKGTVVPPIWQLIEFAENSKSYYAALYFQLEVALCSLKYGDESTVAEVENTILNISKTNNEMKDILAITAFCRE</sequence>
<dbReference type="HOGENOM" id="CLU_1770348_0_0_1"/>
<dbReference type="EnsemblMetazoa" id="RPRC008184-RA">
    <property type="protein sequence ID" value="RPRC008184-PA"/>
    <property type="gene ID" value="RPRC008184"/>
</dbReference>
<accession>T1HVW4</accession>
<organism evidence="1 2">
    <name type="scientific">Rhodnius prolixus</name>
    <name type="common">Triatomid bug</name>
    <dbReference type="NCBI Taxonomy" id="13249"/>
    <lineage>
        <taxon>Eukaryota</taxon>
        <taxon>Metazoa</taxon>
        <taxon>Ecdysozoa</taxon>
        <taxon>Arthropoda</taxon>
        <taxon>Hexapoda</taxon>
        <taxon>Insecta</taxon>
        <taxon>Pterygota</taxon>
        <taxon>Neoptera</taxon>
        <taxon>Paraneoptera</taxon>
        <taxon>Hemiptera</taxon>
        <taxon>Heteroptera</taxon>
        <taxon>Panheteroptera</taxon>
        <taxon>Cimicomorpha</taxon>
        <taxon>Reduviidae</taxon>
        <taxon>Triatominae</taxon>
        <taxon>Rhodnius</taxon>
    </lineage>
</organism>
<dbReference type="EMBL" id="ACPB03023528">
    <property type="status" value="NOT_ANNOTATED_CDS"/>
    <property type="molecule type" value="Genomic_DNA"/>
</dbReference>
<protein>
    <submittedName>
        <fullName evidence="1">Uncharacterized protein</fullName>
    </submittedName>
</protein>
<dbReference type="AlphaFoldDB" id="T1HVW4"/>